<organism evidence="1">
    <name type="scientific">Arundo donax</name>
    <name type="common">Giant reed</name>
    <name type="synonym">Donax arundinaceus</name>
    <dbReference type="NCBI Taxonomy" id="35708"/>
    <lineage>
        <taxon>Eukaryota</taxon>
        <taxon>Viridiplantae</taxon>
        <taxon>Streptophyta</taxon>
        <taxon>Embryophyta</taxon>
        <taxon>Tracheophyta</taxon>
        <taxon>Spermatophyta</taxon>
        <taxon>Magnoliopsida</taxon>
        <taxon>Liliopsida</taxon>
        <taxon>Poales</taxon>
        <taxon>Poaceae</taxon>
        <taxon>PACMAD clade</taxon>
        <taxon>Arundinoideae</taxon>
        <taxon>Arundineae</taxon>
        <taxon>Arundo</taxon>
    </lineage>
</organism>
<name>A0A0A9C4I3_ARUDO</name>
<proteinExistence type="predicted"/>
<protein>
    <submittedName>
        <fullName evidence="1">Uncharacterized protein</fullName>
    </submittedName>
</protein>
<sequence length="85" mass="9504">MRKPISVGRYSSAFSIRFCGTELPQLARCFFKFFFLPFRVETRCFHSGGTVTTSQHAPAISFTLLFPDSGTDSICGSGNRCIFHI</sequence>
<evidence type="ECO:0000313" key="1">
    <source>
        <dbReference type="EMBL" id="JAD66442.1"/>
    </source>
</evidence>
<dbReference type="AlphaFoldDB" id="A0A0A9C4I3"/>
<reference evidence="1" key="1">
    <citation type="submission" date="2014-09" db="EMBL/GenBank/DDBJ databases">
        <authorList>
            <person name="Magalhaes I.L.F."/>
            <person name="Oliveira U."/>
            <person name="Santos F.R."/>
            <person name="Vidigal T.H.D.A."/>
            <person name="Brescovit A.D."/>
            <person name="Santos A.J."/>
        </authorList>
    </citation>
    <scope>NUCLEOTIDE SEQUENCE</scope>
    <source>
        <tissue evidence="1">Shoot tissue taken approximately 20 cm above the soil surface</tissue>
    </source>
</reference>
<accession>A0A0A9C4I3</accession>
<reference evidence="1" key="2">
    <citation type="journal article" date="2015" name="Data Brief">
        <title>Shoot transcriptome of the giant reed, Arundo donax.</title>
        <authorList>
            <person name="Barrero R.A."/>
            <person name="Guerrero F.D."/>
            <person name="Moolhuijzen P."/>
            <person name="Goolsby J.A."/>
            <person name="Tidwell J."/>
            <person name="Bellgard S.E."/>
            <person name="Bellgard M.I."/>
        </authorList>
    </citation>
    <scope>NUCLEOTIDE SEQUENCE</scope>
    <source>
        <tissue evidence="1">Shoot tissue taken approximately 20 cm above the soil surface</tissue>
    </source>
</reference>
<dbReference type="EMBL" id="GBRH01231453">
    <property type="protein sequence ID" value="JAD66442.1"/>
    <property type="molecule type" value="Transcribed_RNA"/>
</dbReference>